<accession>A0A0G2GQT0</accession>
<name>A0A0G2GQT0_PHACM</name>
<dbReference type="InterPro" id="IPR043729">
    <property type="entry name" value="DUF5672"/>
</dbReference>
<evidence type="ECO:0000256" key="1">
    <source>
        <dbReference type="SAM" id="Phobius"/>
    </source>
</evidence>
<comment type="caution">
    <text evidence="3">The sequence shown here is derived from an EMBL/GenBank/DDBJ whole genome shotgun (WGS) entry which is preliminary data.</text>
</comment>
<dbReference type="Proteomes" id="UP000053317">
    <property type="component" value="Unassembled WGS sequence"/>
</dbReference>
<organism evidence="3 4">
    <name type="scientific">Phaeomoniella chlamydospora</name>
    <name type="common">Phaeoacremonium chlamydosporum</name>
    <dbReference type="NCBI Taxonomy" id="158046"/>
    <lineage>
        <taxon>Eukaryota</taxon>
        <taxon>Fungi</taxon>
        <taxon>Dikarya</taxon>
        <taxon>Ascomycota</taxon>
        <taxon>Pezizomycotina</taxon>
        <taxon>Eurotiomycetes</taxon>
        <taxon>Chaetothyriomycetidae</taxon>
        <taxon>Phaeomoniellales</taxon>
        <taxon>Phaeomoniellaceae</taxon>
        <taxon>Phaeomoniella</taxon>
    </lineage>
</organism>
<evidence type="ECO:0000313" key="4">
    <source>
        <dbReference type="Proteomes" id="UP000053317"/>
    </source>
</evidence>
<keyword evidence="1" id="KW-0812">Transmembrane</keyword>
<feature type="transmembrane region" description="Helical" evidence="1">
    <location>
        <begin position="35"/>
        <end position="53"/>
    </location>
</feature>
<feature type="domain" description="DUF5672" evidence="2">
    <location>
        <begin position="136"/>
        <end position="277"/>
    </location>
</feature>
<keyword evidence="1" id="KW-0472">Membrane</keyword>
<reference evidence="3 4" key="2">
    <citation type="submission" date="2015-05" db="EMBL/GenBank/DDBJ databases">
        <authorList>
            <person name="Morales-Cruz A."/>
            <person name="Amrine K.C."/>
            <person name="Cantu D."/>
        </authorList>
    </citation>
    <scope>NUCLEOTIDE SEQUENCE [LARGE SCALE GENOMIC DNA]</scope>
    <source>
        <strain evidence="3">UCRPC4</strain>
    </source>
</reference>
<gene>
    <name evidence="3" type="ORF">UCRPC4_g01616</name>
</gene>
<dbReference type="EMBL" id="LCWF01000039">
    <property type="protein sequence ID" value="KKY25703.1"/>
    <property type="molecule type" value="Genomic_DNA"/>
</dbReference>
<dbReference type="OrthoDB" id="10025998at2759"/>
<keyword evidence="4" id="KW-1185">Reference proteome</keyword>
<dbReference type="AlphaFoldDB" id="A0A0G2GQT0"/>
<evidence type="ECO:0000313" key="3">
    <source>
        <dbReference type="EMBL" id="KKY25703.1"/>
    </source>
</evidence>
<dbReference type="Pfam" id="PF18922">
    <property type="entry name" value="DUF5672"/>
    <property type="match status" value="1"/>
</dbReference>
<protein>
    <recommendedName>
        <fullName evidence="2">DUF5672 domain-containing protein</fullName>
    </recommendedName>
</protein>
<reference evidence="3 4" key="1">
    <citation type="submission" date="2015-05" db="EMBL/GenBank/DDBJ databases">
        <title>Distinctive expansion of gene families associated with plant cell wall degradation and secondary metabolism in the genomes of grapevine trunk pathogens.</title>
        <authorList>
            <person name="Lawrence D.P."/>
            <person name="Travadon R."/>
            <person name="Rolshausen P.E."/>
            <person name="Baumgartner K."/>
        </authorList>
    </citation>
    <scope>NUCLEOTIDE SEQUENCE [LARGE SCALE GENOMIC DNA]</scope>
    <source>
        <strain evidence="3">UCRPC4</strain>
    </source>
</reference>
<keyword evidence="1" id="KW-1133">Transmembrane helix</keyword>
<sequence>MDPSSMEDVEIMTELKRIGQKSWNWGTKTRSGRRFVTLSALCVAVLMSFYMVGPQTLQALPELPEVSLDYGLSPFNHSKVAFLVENRPDPMLAPLILHMMSVVPPDWRFHFMGSESAVDKVKDSAAIMRQVDVGKLDVTYIPENMSVAGQEMISRFLTNTWTYEALLPAEHVLVYQTDSIFCANSMDDLDNWLIYDWVGAPWDPGNRYGGNGGLSLRKVSSILKVLYHQQRANNSEAEDVWLTERLGHLPNAKVANGTEAYAFSGEMRWSDEPMGYHTGGSGRTLHSDVWGTPEKRATVFNYCPEMKMEFAMDISSFFGSKCGEYW</sequence>
<evidence type="ECO:0000259" key="2">
    <source>
        <dbReference type="Pfam" id="PF18922"/>
    </source>
</evidence>
<proteinExistence type="predicted"/>